<evidence type="ECO:0000256" key="8">
    <source>
        <dbReference type="ARBA" id="ARBA00023229"/>
    </source>
</evidence>
<dbReference type="SUPFAM" id="SSF143968">
    <property type="entry name" value="UbiD C-terminal domain-like"/>
    <property type="match status" value="1"/>
</dbReference>
<protein>
    <recommendedName>
        <fullName evidence="12">Anhydromevalonate phosphate decarboxylase</fullName>
        <ecNumber evidence="11">4.1.1.126</ecNumber>
    </recommendedName>
</protein>
<evidence type="ECO:0000256" key="13">
    <source>
        <dbReference type="ARBA" id="ARBA00049936"/>
    </source>
</evidence>
<evidence type="ECO:0000256" key="2">
    <source>
        <dbReference type="ARBA" id="ARBA00005092"/>
    </source>
</evidence>
<reference evidence="17 18" key="1">
    <citation type="submission" date="2016-06" db="EMBL/GenBank/DDBJ databases">
        <title>Discovery of anaerobic lithoheterotrophic haloarchaeon capable of sulfur respiration by hydrogen and formate.</title>
        <authorList>
            <person name="Sorokin D.Y."/>
            <person name="Kublanov I.V."/>
            <person name="Roman P."/>
            <person name="Sinninghe Damste J.S."/>
            <person name="Golyshin P.N."/>
            <person name="Rojo D."/>
            <person name="Ciordia S."/>
            <person name="Mena Md.C."/>
            <person name="Ferrer M."/>
            <person name="Smedile F."/>
            <person name="Messina E."/>
            <person name="La Cono V."/>
            <person name="Yakimov M.M."/>
        </authorList>
    </citation>
    <scope>NUCLEOTIDE SEQUENCE [LARGE SCALE GENOMIC DNA]</scope>
    <source>
        <strain evidence="17 18">HTSR1</strain>
    </source>
</reference>
<comment type="function">
    <text evidence="10">Catalyzes the conversion of trans-anhydromevalonate 5-phosphate (tAHMP) into isopentenyl phosphate. Involved in the archaeal mevalonate (MVA) pathway, which provides fundamental precursors for isoprenoid biosynthesis, such as isopentenyl diphosphate (IPP) and dimethylallyl diphosphate (DMAPP).</text>
</comment>
<comment type="cofactor">
    <cofactor evidence="1">
        <name>Mn(2+)</name>
        <dbReference type="ChEBI" id="CHEBI:29035"/>
    </cofactor>
</comment>
<dbReference type="Proteomes" id="UP000185608">
    <property type="component" value="Chromosome"/>
</dbReference>
<dbReference type="InterPro" id="IPR049383">
    <property type="entry name" value="UbiD-like_N"/>
</dbReference>
<gene>
    <name evidence="17" type="primary">ubiD</name>
    <name evidence="17" type="ORF">HTSR_1039</name>
</gene>
<dbReference type="EMBL" id="CP016070">
    <property type="protein sequence ID" value="AOW80222.1"/>
    <property type="molecule type" value="Genomic_DNA"/>
</dbReference>
<dbReference type="NCBIfam" id="TIGR00148">
    <property type="entry name" value="UbiD family decarboxylase"/>
    <property type="match status" value="1"/>
</dbReference>
<evidence type="ECO:0000313" key="18">
    <source>
        <dbReference type="Proteomes" id="UP000185608"/>
    </source>
</evidence>
<evidence type="ECO:0000259" key="15">
    <source>
        <dbReference type="Pfam" id="PF20695"/>
    </source>
</evidence>
<keyword evidence="4" id="KW-0285">Flavoprotein</keyword>
<evidence type="ECO:0000256" key="5">
    <source>
        <dbReference type="ARBA" id="ARBA00022643"/>
    </source>
</evidence>
<evidence type="ECO:0000259" key="14">
    <source>
        <dbReference type="Pfam" id="PF01977"/>
    </source>
</evidence>
<dbReference type="InterPro" id="IPR002830">
    <property type="entry name" value="UbiD"/>
</dbReference>
<dbReference type="GO" id="GO:0008299">
    <property type="term" value="P:isoprenoid biosynthetic process"/>
    <property type="evidence" value="ECO:0007669"/>
    <property type="project" value="UniProtKB-KW"/>
</dbReference>
<dbReference type="EC" id="4.1.1.126" evidence="11"/>
<evidence type="ECO:0000256" key="11">
    <source>
        <dbReference type="ARBA" id="ARBA00049727"/>
    </source>
</evidence>
<keyword evidence="5" id="KW-0288">FMN</keyword>
<evidence type="ECO:0000256" key="7">
    <source>
        <dbReference type="ARBA" id="ARBA00023211"/>
    </source>
</evidence>
<comment type="pathway">
    <text evidence="2">Isoprenoid biosynthesis; isopentenyl diphosphate biosynthesis via mevalonate pathway.</text>
</comment>
<organism evidence="17 18">
    <name type="scientific">Halodesulfurarchaeum formicicum</name>
    <dbReference type="NCBI Taxonomy" id="1873524"/>
    <lineage>
        <taxon>Archaea</taxon>
        <taxon>Methanobacteriati</taxon>
        <taxon>Methanobacteriota</taxon>
        <taxon>Stenosarchaea group</taxon>
        <taxon>Halobacteria</taxon>
        <taxon>Halobacteriales</taxon>
        <taxon>Halobacteriaceae</taxon>
        <taxon>Halodesulfurarchaeum</taxon>
    </lineage>
</organism>
<feature type="domain" description="3-octaprenyl-4-hydroxybenzoate carboxy-lyase-like N-terminal" evidence="15">
    <location>
        <begin position="13"/>
        <end position="77"/>
    </location>
</feature>
<dbReference type="Pfam" id="PF01977">
    <property type="entry name" value="UbiD"/>
    <property type="match status" value="1"/>
</dbReference>
<dbReference type="InterPro" id="IPR048304">
    <property type="entry name" value="UbiD_Rift_dom"/>
</dbReference>
<dbReference type="FunFam" id="3.40.1670.10:FF:000003">
    <property type="entry name" value="Phenolic acid decarboxylase"/>
    <property type="match status" value="1"/>
</dbReference>
<dbReference type="SUPFAM" id="SSF50475">
    <property type="entry name" value="FMN-binding split barrel"/>
    <property type="match status" value="1"/>
</dbReference>
<evidence type="ECO:0000256" key="10">
    <source>
        <dbReference type="ARBA" id="ARBA00049583"/>
    </source>
</evidence>
<dbReference type="Gene3D" id="3.40.1670.10">
    <property type="entry name" value="UbiD C-terminal domain-like"/>
    <property type="match status" value="1"/>
</dbReference>
<dbReference type="RefSeq" id="WP_070364928.1">
    <property type="nucleotide sequence ID" value="NZ_CP016070.1"/>
</dbReference>
<keyword evidence="6" id="KW-0456">Lyase</keyword>
<accession>A0A1D8S4E8</accession>
<comment type="similarity">
    <text evidence="3">Belongs to the UbiD family.</text>
</comment>
<evidence type="ECO:0000256" key="12">
    <source>
        <dbReference type="ARBA" id="ARBA00049754"/>
    </source>
</evidence>
<comment type="catalytic activity">
    <reaction evidence="9">
        <text>(2E)-3-methyl-5-phosphooxypent-2-enoate + H(+) = isopentenyl phosphate + CO2</text>
        <dbReference type="Rhea" id="RHEA:78971"/>
        <dbReference type="ChEBI" id="CHEBI:15378"/>
        <dbReference type="ChEBI" id="CHEBI:16526"/>
        <dbReference type="ChEBI" id="CHEBI:65078"/>
        <dbReference type="ChEBI" id="CHEBI:229665"/>
        <dbReference type="EC" id="4.1.1.126"/>
    </reaction>
    <physiologicalReaction direction="left-to-right" evidence="9">
        <dbReference type="Rhea" id="RHEA:78972"/>
    </physiologicalReaction>
</comment>
<dbReference type="GO" id="GO:0005737">
    <property type="term" value="C:cytoplasm"/>
    <property type="evidence" value="ECO:0007669"/>
    <property type="project" value="TreeGrafter"/>
</dbReference>
<evidence type="ECO:0000256" key="6">
    <source>
        <dbReference type="ARBA" id="ARBA00022793"/>
    </source>
</evidence>
<dbReference type="Pfam" id="PF20696">
    <property type="entry name" value="UbiD_C"/>
    <property type="match status" value="1"/>
</dbReference>
<dbReference type="PANTHER" id="PTHR30108:SF21">
    <property type="entry name" value="4-HYDROXYBENZOATE DECARBOXYLASE"/>
    <property type="match status" value="1"/>
</dbReference>
<evidence type="ECO:0000256" key="9">
    <source>
        <dbReference type="ARBA" id="ARBA00049054"/>
    </source>
</evidence>
<proteinExistence type="inferred from homology"/>
<keyword evidence="8" id="KW-0414">Isoprene biosynthesis</keyword>
<keyword evidence="6" id="KW-0210">Decarboxylase</keyword>
<evidence type="ECO:0000256" key="1">
    <source>
        <dbReference type="ARBA" id="ARBA00001936"/>
    </source>
</evidence>
<evidence type="ECO:0000259" key="16">
    <source>
        <dbReference type="Pfam" id="PF20696"/>
    </source>
</evidence>
<dbReference type="Pfam" id="PF20695">
    <property type="entry name" value="UbiD_N"/>
    <property type="match status" value="1"/>
</dbReference>
<dbReference type="GO" id="GO:0016831">
    <property type="term" value="F:carboxy-lyase activity"/>
    <property type="evidence" value="ECO:0007669"/>
    <property type="project" value="UniProtKB-KW"/>
</dbReference>
<evidence type="ECO:0000256" key="3">
    <source>
        <dbReference type="ARBA" id="ARBA00010021"/>
    </source>
</evidence>
<dbReference type="InterPro" id="IPR049381">
    <property type="entry name" value="UbiD-like_C"/>
</dbReference>
<dbReference type="STRING" id="1873524.HSR6_1072"/>
<comment type="cofactor">
    <cofactor evidence="13">
        <name>prenylated FMN</name>
        <dbReference type="ChEBI" id="CHEBI:87746"/>
    </cofactor>
</comment>
<evidence type="ECO:0000313" key="17">
    <source>
        <dbReference type="EMBL" id="AOW80222.1"/>
    </source>
</evidence>
<dbReference type="AlphaFoldDB" id="A0A1D8S4E8"/>
<dbReference type="PANTHER" id="PTHR30108">
    <property type="entry name" value="3-OCTAPRENYL-4-HYDROXYBENZOATE CARBOXY-LYASE-RELATED"/>
    <property type="match status" value="1"/>
</dbReference>
<dbReference type="GeneID" id="29829037"/>
<feature type="domain" description="3-octaprenyl-4-hydroxybenzoate carboxy-lyase-like C-terminal" evidence="16">
    <location>
        <begin position="282"/>
        <end position="405"/>
    </location>
</feature>
<name>A0A1D8S4E8_9EURY</name>
<keyword evidence="7" id="KW-0464">Manganese</keyword>
<feature type="domain" description="3-octaprenyl-4-hydroxybenzoate carboxy-lyase-like Rift-related" evidence="14">
    <location>
        <begin position="99"/>
        <end position="277"/>
    </location>
</feature>
<evidence type="ECO:0000256" key="4">
    <source>
        <dbReference type="ARBA" id="ARBA00022630"/>
    </source>
</evidence>
<dbReference type="KEGG" id="halh:HTSR_1039"/>
<sequence>MGLRSVLSGSPVTELTEPVDPRFELAALSVQDESQPLVFDSVAGYPDLSAVTNVVSSRERIAGALDVDRGEIVDAMTRATTDPVPLDGTTAATYEHVATSPTIDDHVPIPTYYDEHERQYIASGIVIAKDPDTGVQNLSFHRLMYDGENEFVMRLVERHLHDIRSRTDGPLDVAIVVGVHPAVELAAATSGSPEMDELEVANALLDGDLAVTELDGLTVPAEAELVMTATIRDETRAEGPFVDLSRTWDTVRQQPVVEVRDLYLRPDPMIRVVVPGKREHAHLMGLPQEPRIKRIVENTVPTVQEVVLTPGGCSWLHGVVSIEKRTEGDAKNAGLAALAAHPSMKRVVVVDEDIDPADPDAVEWAVATRVQADQDIETVENAKGSSLDPSQDFETGTLTKWLVDATVPSNRDRAEFTEATVPGAAEISLAEYQ</sequence>
<dbReference type="PATRIC" id="fig|1855411.3.peg.1041"/>